<name>A0A4R2J3A0_9PSEU</name>
<evidence type="ECO:0000313" key="3">
    <source>
        <dbReference type="EMBL" id="TCO52903.1"/>
    </source>
</evidence>
<dbReference type="Proteomes" id="UP000295680">
    <property type="component" value="Unassembled WGS sequence"/>
</dbReference>
<feature type="transmembrane region" description="Helical" evidence="1">
    <location>
        <begin position="84"/>
        <end position="102"/>
    </location>
</feature>
<keyword evidence="1" id="KW-0812">Transmembrane</keyword>
<accession>A0A4R2J3A0</accession>
<proteinExistence type="predicted"/>
<evidence type="ECO:0000259" key="2">
    <source>
        <dbReference type="Pfam" id="PF18183"/>
    </source>
</evidence>
<dbReference type="AlphaFoldDB" id="A0A4R2J3A0"/>
<reference evidence="3 4" key="1">
    <citation type="submission" date="2019-03" db="EMBL/GenBank/DDBJ databases">
        <title>Genomic Encyclopedia of Type Strains, Phase IV (KMG-IV): sequencing the most valuable type-strain genomes for metagenomic binning, comparative biology and taxonomic classification.</title>
        <authorList>
            <person name="Goeker M."/>
        </authorList>
    </citation>
    <scope>NUCLEOTIDE SEQUENCE [LARGE SCALE GENOMIC DNA]</scope>
    <source>
        <strain evidence="3 4">DSM 45934</strain>
    </source>
</reference>
<keyword evidence="4" id="KW-1185">Reference proteome</keyword>
<evidence type="ECO:0000313" key="4">
    <source>
        <dbReference type="Proteomes" id="UP000295680"/>
    </source>
</evidence>
<evidence type="ECO:0000256" key="1">
    <source>
        <dbReference type="SAM" id="Phobius"/>
    </source>
</evidence>
<dbReference type="NCBIfam" id="NF033633">
    <property type="entry name" value="SLATT_2"/>
    <property type="match status" value="1"/>
</dbReference>
<dbReference type="OrthoDB" id="4536877at2"/>
<organism evidence="3 4">
    <name type="scientific">Actinocrispum wychmicini</name>
    <dbReference type="NCBI Taxonomy" id="1213861"/>
    <lineage>
        <taxon>Bacteria</taxon>
        <taxon>Bacillati</taxon>
        <taxon>Actinomycetota</taxon>
        <taxon>Actinomycetes</taxon>
        <taxon>Pseudonocardiales</taxon>
        <taxon>Pseudonocardiaceae</taxon>
        <taxon>Actinocrispum</taxon>
    </lineage>
</organism>
<dbReference type="RefSeq" id="WP_132123872.1">
    <property type="nucleotide sequence ID" value="NZ_SLWS01000011.1"/>
</dbReference>
<gene>
    <name evidence="3" type="ORF">EV192_11197</name>
</gene>
<dbReference type="Pfam" id="PF18183">
    <property type="entry name" value="SLATT_2"/>
    <property type="match status" value="1"/>
</dbReference>
<keyword evidence="1" id="KW-1133">Transmembrane helix</keyword>
<dbReference type="InterPro" id="IPR040688">
    <property type="entry name" value="SLATT_2"/>
</dbReference>
<keyword evidence="1" id="KW-0472">Membrane</keyword>
<feature type="transmembrane region" description="Helical" evidence="1">
    <location>
        <begin position="53"/>
        <end position="72"/>
    </location>
</feature>
<comment type="caution">
    <text evidence="3">The sequence shown here is derived from an EMBL/GenBank/DDBJ whole genome shotgun (WGS) entry which is preliminary data.</text>
</comment>
<protein>
    <recommendedName>
        <fullName evidence="2">SMODS and SLOG-associating 2TM effector domain-containing protein</fullName>
    </recommendedName>
</protein>
<feature type="domain" description="SMODS and SLOG-associating 2TM effector" evidence="2">
    <location>
        <begin position="15"/>
        <end position="172"/>
    </location>
</feature>
<dbReference type="EMBL" id="SLWS01000011">
    <property type="protein sequence ID" value="TCO52903.1"/>
    <property type="molecule type" value="Genomic_DNA"/>
</dbReference>
<sequence length="185" mass="20376">MNSRGDLDPFRLGADDGTPVSALQAYEQLRAHFTETISWYLLEKVRKGLYSKVLRLVSLVLAVVGGAVPLVANAGLIGGVNSSVGYLLLALAGGLQLIDRYFGYSSAWTRYVNAAMRLNAQLLVLQLEFASLRSRGADDSEQWGLLKQYGRLLAGMIETETSQWSAEFHETIRAAEVRQPTGRQR</sequence>